<dbReference type="InterPro" id="IPR053134">
    <property type="entry name" value="RNA-dir_DNA_polymerase"/>
</dbReference>
<dbReference type="Gene3D" id="3.10.10.10">
    <property type="entry name" value="HIV Type 1 Reverse Transcriptase, subunit A, domain 1"/>
    <property type="match status" value="1"/>
</dbReference>
<dbReference type="InterPro" id="IPR043128">
    <property type="entry name" value="Rev_trsase/Diguanyl_cyclase"/>
</dbReference>
<keyword evidence="3" id="KW-1185">Reference proteome</keyword>
<dbReference type="EMBL" id="PGOL01000796">
    <property type="protein sequence ID" value="PKI64739.1"/>
    <property type="molecule type" value="Genomic_DNA"/>
</dbReference>
<name>A0A2I0K864_PUNGR</name>
<comment type="caution">
    <text evidence="2">The sequence shown here is derived from an EMBL/GenBank/DDBJ whole genome shotgun (WGS) entry which is preliminary data.</text>
</comment>
<proteinExistence type="predicted"/>
<evidence type="ECO:0000259" key="1">
    <source>
        <dbReference type="Pfam" id="PF00078"/>
    </source>
</evidence>
<dbReference type="Proteomes" id="UP000233551">
    <property type="component" value="Unassembled WGS sequence"/>
</dbReference>
<dbReference type="PANTHER" id="PTHR24559">
    <property type="entry name" value="TRANSPOSON TY3-I GAG-POL POLYPROTEIN"/>
    <property type="match status" value="1"/>
</dbReference>
<evidence type="ECO:0000313" key="2">
    <source>
        <dbReference type="EMBL" id="PKI64739.1"/>
    </source>
</evidence>
<dbReference type="AlphaFoldDB" id="A0A2I0K864"/>
<dbReference type="InterPro" id="IPR000477">
    <property type="entry name" value="RT_dom"/>
</dbReference>
<dbReference type="CDD" id="cd01647">
    <property type="entry name" value="RT_LTR"/>
    <property type="match status" value="1"/>
</dbReference>
<reference evidence="2 3" key="1">
    <citation type="submission" date="2017-11" db="EMBL/GenBank/DDBJ databases">
        <title>De-novo sequencing of pomegranate (Punica granatum L.) genome.</title>
        <authorList>
            <person name="Akparov Z."/>
            <person name="Amiraslanov A."/>
            <person name="Hajiyeva S."/>
            <person name="Abbasov M."/>
            <person name="Kaur K."/>
            <person name="Hamwieh A."/>
            <person name="Solovyev V."/>
            <person name="Salamov A."/>
            <person name="Braich B."/>
            <person name="Kosarev P."/>
            <person name="Mahmoud A."/>
            <person name="Hajiyev E."/>
            <person name="Babayeva S."/>
            <person name="Izzatullayeva V."/>
            <person name="Mammadov A."/>
            <person name="Mammadov A."/>
            <person name="Sharifova S."/>
            <person name="Ojaghi J."/>
            <person name="Eynullazada K."/>
            <person name="Bayramov B."/>
            <person name="Abdulazimova A."/>
            <person name="Shahmuradov I."/>
        </authorList>
    </citation>
    <scope>NUCLEOTIDE SEQUENCE [LARGE SCALE GENOMIC DNA]</scope>
    <source>
        <strain evidence="3">cv. AG2017</strain>
        <tissue evidence="2">Leaf</tissue>
    </source>
</reference>
<protein>
    <recommendedName>
        <fullName evidence="1">Reverse transcriptase domain-containing protein</fullName>
    </recommendedName>
</protein>
<gene>
    <name evidence="2" type="ORF">CRG98_014871</name>
</gene>
<dbReference type="Pfam" id="PF00078">
    <property type="entry name" value="RVT_1"/>
    <property type="match status" value="1"/>
</dbReference>
<dbReference type="SUPFAM" id="SSF56672">
    <property type="entry name" value="DNA/RNA polymerases"/>
    <property type="match status" value="1"/>
</dbReference>
<dbReference type="InterPro" id="IPR043502">
    <property type="entry name" value="DNA/RNA_pol_sf"/>
</dbReference>
<feature type="domain" description="Reverse transcriptase" evidence="1">
    <location>
        <begin position="3"/>
        <end position="110"/>
    </location>
</feature>
<accession>A0A2I0K864</accession>
<evidence type="ECO:0000313" key="3">
    <source>
        <dbReference type="Proteomes" id="UP000233551"/>
    </source>
</evidence>
<dbReference type="STRING" id="22663.A0A2I0K864"/>
<dbReference type="Gene3D" id="3.30.70.270">
    <property type="match status" value="1"/>
</dbReference>
<dbReference type="PANTHER" id="PTHR24559:SF442">
    <property type="entry name" value="RNA-DIRECTED DNA POLYMERASE HOMOLOG"/>
    <property type="match status" value="1"/>
</dbReference>
<organism evidence="2 3">
    <name type="scientific">Punica granatum</name>
    <name type="common">Pomegranate</name>
    <dbReference type="NCBI Taxonomy" id="22663"/>
    <lineage>
        <taxon>Eukaryota</taxon>
        <taxon>Viridiplantae</taxon>
        <taxon>Streptophyta</taxon>
        <taxon>Embryophyta</taxon>
        <taxon>Tracheophyta</taxon>
        <taxon>Spermatophyta</taxon>
        <taxon>Magnoliopsida</taxon>
        <taxon>eudicotyledons</taxon>
        <taxon>Gunneridae</taxon>
        <taxon>Pentapetalae</taxon>
        <taxon>rosids</taxon>
        <taxon>malvids</taxon>
        <taxon>Myrtales</taxon>
        <taxon>Lythraceae</taxon>
        <taxon>Punica</taxon>
    </lineage>
</organism>
<sequence length="112" mass="13391">MYIDRRAVNKITIKYRFSIPRLDDLLDQLHGASVFSKIDLRSGYHQIRMRPRDEWKTTFKTRDGFYKWLVMPFSLSNASSTFMRLMNHVLKAFIGKFLVIYFDNILIYNTSV</sequence>